<dbReference type="AlphaFoldDB" id="A0A0S7B983"/>
<accession>A0A0S7B983</accession>
<feature type="transmembrane region" description="Helical" evidence="1">
    <location>
        <begin position="43"/>
        <end position="65"/>
    </location>
</feature>
<organism evidence="3">
    <name type="scientific">Longilinea arvoryzae</name>
    <dbReference type="NCBI Taxonomy" id="360412"/>
    <lineage>
        <taxon>Bacteria</taxon>
        <taxon>Bacillati</taxon>
        <taxon>Chloroflexota</taxon>
        <taxon>Anaerolineae</taxon>
        <taxon>Anaerolineales</taxon>
        <taxon>Anaerolineaceae</taxon>
        <taxon>Longilinea</taxon>
    </lineage>
</organism>
<gene>
    <name evidence="3" type="ORF">LARV_01578</name>
</gene>
<feature type="domain" description="DUF4126" evidence="2">
    <location>
        <begin position="6"/>
        <end position="180"/>
    </location>
</feature>
<dbReference type="Pfam" id="PF13548">
    <property type="entry name" value="DUF4126"/>
    <property type="match status" value="1"/>
</dbReference>
<feature type="transmembrane region" description="Helical" evidence="1">
    <location>
        <begin position="151"/>
        <end position="179"/>
    </location>
</feature>
<dbReference type="EMBL" id="DF967972">
    <property type="protein sequence ID" value="GAP13822.1"/>
    <property type="molecule type" value="Genomic_DNA"/>
</dbReference>
<evidence type="ECO:0000313" key="4">
    <source>
        <dbReference type="Proteomes" id="UP000055060"/>
    </source>
</evidence>
<keyword evidence="1" id="KW-1133">Transmembrane helix</keyword>
<sequence length="190" mass="20126">MEILGIFSAFGLSASAGLNAYIPLLVVALLGKFTNLIHLEEPWSALTSWWIIGLLILLSLIEFFADKIPAINHVNDAVQTFIRPTAGAIVFAASAHAISNVHPVLALALGLLVAGSVHGVKTLAVRPAVTAATAGVGNVPVSMAEDAVSTVVSILSLVVPVLIACLLVMFTAWIIWLLWRRANRESRSQS</sequence>
<reference evidence="3" key="1">
    <citation type="submission" date="2015-07" db="EMBL/GenBank/DDBJ databases">
        <title>Draft Genome Sequences of Anaerolinea thermolimosa IMO-1, Bellilinea caldifistulae GOMI-1, Leptolinea tardivitalis YMTK-2, Levilinea saccharolytica KIBI-1,Longilinea arvoryzae KOME-1, Previously Described as Members of the Anaerolineaceae (Chloroflexi).</title>
        <authorList>
            <person name="Sekiguchi Y."/>
            <person name="Ohashi A."/>
            <person name="Matsuura N."/>
            <person name="Tourlousse M.D."/>
        </authorList>
    </citation>
    <scope>NUCLEOTIDE SEQUENCE [LARGE SCALE GENOMIC DNA]</scope>
    <source>
        <strain evidence="3">KOME-1</strain>
    </source>
</reference>
<dbReference type="Proteomes" id="UP000055060">
    <property type="component" value="Unassembled WGS sequence"/>
</dbReference>
<keyword evidence="1" id="KW-0812">Transmembrane</keyword>
<keyword evidence="4" id="KW-1185">Reference proteome</keyword>
<evidence type="ECO:0000313" key="3">
    <source>
        <dbReference type="EMBL" id="GAP13822.1"/>
    </source>
</evidence>
<proteinExistence type="predicted"/>
<keyword evidence="1" id="KW-0472">Membrane</keyword>
<dbReference type="RefSeq" id="WP_083522410.1">
    <property type="nucleotide sequence ID" value="NZ_DF967972.1"/>
</dbReference>
<evidence type="ECO:0000256" key="1">
    <source>
        <dbReference type="SAM" id="Phobius"/>
    </source>
</evidence>
<dbReference type="OrthoDB" id="161516at2"/>
<feature type="transmembrane region" description="Helical" evidence="1">
    <location>
        <begin position="86"/>
        <end position="113"/>
    </location>
</feature>
<evidence type="ECO:0000259" key="2">
    <source>
        <dbReference type="Pfam" id="PF13548"/>
    </source>
</evidence>
<protein>
    <recommendedName>
        <fullName evidence="2">DUF4126 domain-containing protein</fullName>
    </recommendedName>
</protein>
<name>A0A0S7B983_9CHLR</name>
<dbReference type="STRING" id="360412.LARV_01578"/>
<dbReference type="InterPro" id="IPR025196">
    <property type="entry name" value="DUF4126"/>
</dbReference>